<accession>A0A2A4X3K6</accession>
<dbReference type="EMBL" id="NVUK01000026">
    <property type="protein sequence ID" value="PCI76637.1"/>
    <property type="molecule type" value="Genomic_DNA"/>
</dbReference>
<name>A0A2A4X3K6_UNCAE</name>
<feature type="non-terminal residue" evidence="2">
    <location>
        <position position="666"/>
    </location>
</feature>
<evidence type="ECO:0000256" key="1">
    <source>
        <dbReference type="SAM" id="MobiDB-lite"/>
    </source>
</evidence>
<feature type="region of interest" description="Disordered" evidence="1">
    <location>
        <begin position="1"/>
        <end position="20"/>
    </location>
</feature>
<sequence>MSVQQIQTYTPPPSQSTAGGCAKTVSLDISEHQEALRPFREIVTSLANPFVVADVISGLQAVLSGVIDHSDGILPFFTHLNLPEDVIQSLMPLNTHIQSFVDCEDVSEITKKTKFVISELETFVGTISQQNYRRLKEIPECFQVLLSIKEVKKLPNAFILTLEQSFTHKTAEELEGLILSQLKSCVEEGENAETVLSGKIDSIIKTGALFSPEDAEMEVEWDLYTLLSEIIEHQPEKSNGLRSYWHKPAEFFTDKSVTVNDSNDLVTKLIKEGVRRGNCLTLHFYDQSKLEIKNCEEVTWIQTNFTPIWTVVKSDQTHTPSNSNITIDSDAQPPLVQPGKYVITYEHIPPRKRDLGLGLGEHIAISLTSINGQDEYKFRVEVEKTDTPHFNRQRVFEANSRLLSRGDELTPRRLDSILVVTEEKTSTDINGENIEQAITINEEENQSLVNLQHFKETENKFKELRNRLATNTATFELLNRLVANLVSNNLETIDLKVICDRPLKIELETLVLEYQHNLSIETSLPQLLKRITLEANYQRTIAVKEYLDVANTMKLLRDAMKNLKNIEEKPTSFFIGNTGAGKSTAVGFVLGATLEKFTNIVGEKVLRYKLKAGQDESNFPKIGQSLGESETLYTTGYAIQGFGMADCPGFDDTRGSDFELCANLSI</sequence>
<protein>
    <submittedName>
        <fullName evidence="2">Uncharacterized protein</fullName>
    </submittedName>
</protein>
<dbReference type="Proteomes" id="UP000218775">
    <property type="component" value="Unassembled WGS sequence"/>
</dbReference>
<gene>
    <name evidence="2" type="ORF">COB21_04205</name>
</gene>
<reference evidence="3" key="1">
    <citation type="submission" date="2017-08" db="EMBL/GenBank/DDBJ databases">
        <title>A dynamic microbial community with high functional redundancy inhabits the cold, oxic subseafloor aquifer.</title>
        <authorList>
            <person name="Tully B.J."/>
            <person name="Wheat C.G."/>
            <person name="Glazer B.T."/>
            <person name="Huber J.A."/>
        </authorList>
    </citation>
    <scope>NUCLEOTIDE SEQUENCE [LARGE SCALE GENOMIC DNA]</scope>
</reference>
<dbReference type="InterPro" id="IPR027417">
    <property type="entry name" value="P-loop_NTPase"/>
</dbReference>
<organism evidence="2 3">
    <name type="scientific">Aerophobetes bacterium</name>
    <dbReference type="NCBI Taxonomy" id="2030807"/>
    <lineage>
        <taxon>Bacteria</taxon>
        <taxon>Candidatus Aerophobota</taxon>
    </lineage>
</organism>
<evidence type="ECO:0000313" key="2">
    <source>
        <dbReference type="EMBL" id="PCI76637.1"/>
    </source>
</evidence>
<dbReference type="SUPFAM" id="SSF52540">
    <property type="entry name" value="P-loop containing nucleoside triphosphate hydrolases"/>
    <property type="match status" value="1"/>
</dbReference>
<comment type="caution">
    <text evidence="2">The sequence shown here is derived from an EMBL/GenBank/DDBJ whole genome shotgun (WGS) entry which is preliminary data.</text>
</comment>
<evidence type="ECO:0000313" key="3">
    <source>
        <dbReference type="Proteomes" id="UP000218775"/>
    </source>
</evidence>
<dbReference type="AlphaFoldDB" id="A0A2A4X3K6"/>
<proteinExistence type="predicted"/>